<evidence type="ECO:0000313" key="2">
    <source>
        <dbReference type="EMBL" id="TBU35358.1"/>
    </source>
</evidence>
<dbReference type="AlphaFoldDB" id="A0A4Q9N5R8"/>
<name>A0A4Q9N5R8_9APHY</name>
<dbReference type="Proteomes" id="UP000292957">
    <property type="component" value="Unassembled WGS sequence"/>
</dbReference>
<reference evidence="2" key="1">
    <citation type="submission" date="2019-01" db="EMBL/GenBank/DDBJ databases">
        <title>Draft genome sequences of three monokaryotic isolates of the white-rot basidiomycete fungus Dichomitus squalens.</title>
        <authorList>
            <consortium name="DOE Joint Genome Institute"/>
            <person name="Lopez S.C."/>
            <person name="Andreopoulos B."/>
            <person name="Pangilinan J."/>
            <person name="Lipzen A."/>
            <person name="Riley R."/>
            <person name="Ahrendt S."/>
            <person name="Ng V."/>
            <person name="Barry K."/>
            <person name="Daum C."/>
            <person name="Grigoriev I.V."/>
            <person name="Hilden K.S."/>
            <person name="Makela M.R."/>
            <person name="de Vries R.P."/>
        </authorList>
    </citation>
    <scope>NUCLEOTIDE SEQUENCE [LARGE SCALE GENOMIC DNA]</scope>
    <source>
        <strain evidence="2">OM18370.1</strain>
    </source>
</reference>
<feature type="region of interest" description="Disordered" evidence="1">
    <location>
        <begin position="237"/>
        <end position="258"/>
    </location>
</feature>
<organism evidence="2">
    <name type="scientific">Dichomitus squalens</name>
    <dbReference type="NCBI Taxonomy" id="114155"/>
    <lineage>
        <taxon>Eukaryota</taxon>
        <taxon>Fungi</taxon>
        <taxon>Dikarya</taxon>
        <taxon>Basidiomycota</taxon>
        <taxon>Agaricomycotina</taxon>
        <taxon>Agaricomycetes</taxon>
        <taxon>Polyporales</taxon>
        <taxon>Polyporaceae</taxon>
        <taxon>Dichomitus</taxon>
    </lineage>
</organism>
<evidence type="ECO:0000256" key="1">
    <source>
        <dbReference type="SAM" id="MobiDB-lite"/>
    </source>
</evidence>
<feature type="region of interest" description="Disordered" evidence="1">
    <location>
        <begin position="41"/>
        <end position="75"/>
    </location>
</feature>
<protein>
    <submittedName>
        <fullName evidence="2">Uncharacterized protein</fullName>
    </submittedName>
</protein>
<proteinExistence type="predicted"/>
<sequence length="258" mass="28771">MIRWQSRRGLVWGKNEAGIGLAGRPWPWRLPIRKMAVMPPHQRRPECVAQAGRRETSERGPTTGAATGSDGGGRDMLSLRRRRSVLVHCTGCRWRSLQSELPDMGKWAGDGRMVDIWGDWLGGQLEFAPLAVAWSSSEGPASHLLRPLLLLLSASPSPSQGYRLESRDPCRLLPIRPSPSQSRPNIPSRDPLPLLVTLEYHSRLVFPPPPAIDCRTDPPPLSYFRIPLILSRTRLLSPVPAPRPPDTITRRKTPPHST</sequence>
<accession>A0A4Q9N5R8</accession>
<gene>
    <name evidence="2" type="ORF">BD311DRAFT_8</name>
</gene>
<dbReference type="EMBL" id="ML143386">
    <property type="protein sequence ID" value="TBU35358.1"/>
    <property type="molecule type" value="Genomic_DNA"/>
</dbReference>